<dbReference type="PROSITE" id="PS51257">
    <property type="entry name" value="PROKAR_LIPOPROTEIN"/>
    <property type="match status" value="1"/>
</dbReference>
<sequence>MRTTRAGFTALALATAMAMTGCAEISGGSSGAGGDGVEFGATKEEYQAAFEGVGPITLTAQTLAPKGSVSGKPTEDYLAAVTEWSGGKIIFDISYSNAIAPPNETAEAFVDGRLDVANVIPVYKPAEYPAYNAVINSAGAVASPGLAVGNLQANSAPIELAFSTPEIEAEFRNAGVVPLAPYFVTGPPAMVCKDKRVSLNDVKGAQISVSSAAQREQVERLGATAVSLSFAEVFEGLQRGVIDCTVTSLTAIQTGGLLQVAKYIVLDEQVGFSPASAAFGFSVSRWDSLPLVARQLLRDRVDVFLESSIENMNWPDASNLVGEIEKFGGTVASWSDDARDKLAGIKADQLDALSENTALADPRAAIEGARKMSEAWLARSAELTGAEDVALTDFKEWFARREFEIRPWVDAVMEDIYLPHRPH</sequence>
<dbReference type="Gene3D" id="3.40.190.170">
    <property type="entry name" value="Bacterial extracellular solute-binding protein, family 7"/>
    <property type="match status" value="1"/>
</dbReference>
<feature type="signal peptide" evidence="2">
    <location>
        <begin position="1"/>
        <end position="23"/>
    </location>
</feature>
<evidence type="ECO:0000313" key="3">
    <source>
        <dbReference type="EMBL" id="QSE90786.1"/>
    </source>
</evidence>
<dbReference type="NCBIfam" id="NF037995">
    <property type="entry name" value="TRAP_S1"/>
    <property type="match status" value="1"/>
</dbReference>
<accession>A0A974ZUE3</accession>
<dbReference type="InterPro" id="IPR038404">
    <property type="entry name" value="TRAP_DctP_sf"/>
</dbReference>
<organism evidence="3 4">
    <name type="scientific">Rhodococcus pseudokoreensis</name>
    <dbReference type="NCBI Taxonomy" id="2811421"/>
    <lineage>
        <taxon>Bacteria</taxon>
        <taxon>Bacillati</taxon>
        <taxon>Actinomycetota</taxon>
        <taxon>Actinomycetes</taxon>
        <taxon>Mycobacteriales</taxon>
        <taxon>Nocardiaceae</taxon>
        <taxon>Rhodococcus</taxon>
    </lineage>
</organism>
<reference evidence="3 4" key="2">
    <citation type="journal article" date="2022" name="Arch. Microbiol.">
        <title>Rhodococcus pseudokoreensis sp. nov. isolated from the rhizosphere of young M26 apple rootstocks.</title>
        <authorList>
            <person name="Kampfer P."/>
            <person name="Glaeser S.P."/>
            <person name="Blom J."/>
            <person name="Wolf J."/>
            <person name="Benning S."/>
            <person name="Schloter M."/>
            <person name="Neumann-Schaal M."/>
        </authorList>
    </citation>
    <scope>NUCLEOTIDE SEQUENCE [LARGE SCALE GENOMIC DNA]</scope>
    <source>
        <strain evidence="3 4">R79</strain>
    </source>
</reference>
<gene>
    <name evidence="3" type="primary">dctP</name>
    <name evidence="3" type="ORF">JWS13_20225</name>
</gene>
<protein>
    <submittedName>
        <fullName evidence="3">TRAP transporter substrate-binding protein DctP</fullName>
    </submittedName>
</protein>
<dbReference type="PANTHER" id="PTHR33376:SF15">
    <property type="entry name" value="BLL6794 PROTEIN"/>
    <property type="match status" value="1"/>
</dbReference>
<dbReference type="Pfam" id="PF03480">
    <property type="entry name" value="DctP"/>
    <property type="match status" value="1"/>
</dbReference>
<dbReference type="RefSeq" id="WP_206007208.1">
    <property type="nucleotide sequence ID" value="NZ_CP070619.1"/>
</dbReference>
<evidence type="ECO:0000256" key="2">
    <source>
        <dbReference type="SAM" id="SignalP"/>
    </source>
</evidence>
<evidence type="ECO:0000256" key="1">
    <source>
        <dbReference type="ARBA" id="ARBA00022729"/>
    </source>
</evidence>
<dbReference type="EMBL" id="CP070619">
    <property type="protein sequence ID" value="QSE90786.1"/>
    <property type="molecule type" value="Genomic_DNA"/>
</dbReference>
<feature type="chain" id="PRO_5046254140" evidence="2">
    <location>
        <begin position="24"/>
        <end position="423"/>
    </location>
</feature>
<dbReference type="Proteomes" id="UP000662986">
    <property type="component" value="Chromosome"/>
</dbReference>
<keyword evidence="1 2" id="KW-0732">Signal</keyword>
<dbReference type="InterPro" id="IPR018389">
    <property type="entry name" value="DctP_fam"/>
</dbReference>
<name>A0A974ZUE3_9NOCA</name>
<reference evidence="3 4" key="1">
    <citation type="journal article" date="2021" name="Microbiol. Resour. Announc.">
        <title>Complete Genome Sequences of Two Rhodococcus sp. Strains with Large and Linear Chromosomes, Isolated from Apple Rhizosphere.</title>
        <authorList>
            <person name="Benning S."/>
            <person name="Brugnone N."/>
            <person name="Siani R."/>
            <person name="Kublik S."/>
            <person name="Schloter M."/>
            <person name="Rad V."/>
        </authorList>
    </citation>
    <scope>NUCLEOTIDE SEQUENCE [LARGE SCALE GENOMIC DNA]</scope>
    <source>
        <strain evidence="3 4">R79</strain>
    </source>
</reference>
<proteinExistence type="predicted"/>
<dbReference type="PANTHER" id="PTHR33376">
    <property type="match status" value="1"/>
</dbReference>
<keyword evidence="4" id="KW-1185">Reference proteome</keyword>
<evidence type="ECO:0000313" key="4">
    <source>
        <dbReference type="Proteomes" id="UP000662986"/>
    </source>
</evidence>